<evidence type="ECO:0000313" key="5">
    <source>
        <dbReference type="Proteomes" id="UP000266340"/>
    </source>
</evidence>
<dbReference type="PANTHER" id="PTHR36842">
    <property type="entry name" value="PROTEIN TOLB HOMOLOG"/>
    <property type="match status" value="1"/>
</dbReference>
<dbReference type="SUPFAM" id="SSF82171">
    <property type="entry name" value="DPP6 N-terminal domain-like"/>
    <property type="match status" value="1"/>
</dbReference>
<feature type="compositionally biased region" description="Basic residues" evidence="2">
    <location>
        <begin position="231"/>
        <end position="242"/>
    </location>
</feature>
<feature type="domain" description="Fibronectin type-III" evidence="3">
    <location>
        <begin position="283"/>
        <end position="379"/>
    </location>
</feature>
<feature type="region of interest" description="Disordered" evidence="2">
    <location>
        <begin position="134"/>
        <end position="158"/>
    </location>
</feature>
<dbReference type="InterPro" id="IPR011042">
    <property type="entry name" value="6-blade_b-propeller_TolB-like"/>
</dbReference>
<dbReference type="InterPro" id="IPR036116">
    <property type="entry name" value="FN3_sf"/>
</dbReference>
<proteinExistence type="inferred from homology"/>
<dbReference type="InterPro" id="IPR003961">
    <property type="entry name" value="FN3_dom"/>
</dbReference>
<dbReference type="EMBL" id="QXJM01000061">
    <property type="protein sequence ID" value="RIE00287.1"/>
    <property type="molecule type" value="Genomic_DNA"/>
</dbReference>
<protein>
    <recommendedName>
        <fullName evidence="3">Fibronectin type-III domain-containing protein</fullName>
    </recommendedName>
</protein>
<dbReference type="PROSITE" id="PS50853">
    <property type="entry name" value="FN3"/>
    <property type="match status" value="1"/>
</dbReference>
<feature type="region of interest" description="Disordered" evidence="2">
    <location>
        <begin position="223"/>
        <end position="246"/>
    </location>
</feature>
<dbReference type="OrthoDB" id="39703at2"/>
<dbReference type="Proteomes" id="UP000266340">
    <property type="component" value="Unassembled WGS sequence"/>
</dbReference>
<dbReference type="InterPro" id="IPR011659">
    <property type="entry name" value="WD40"/>
</dbReference>
<dbReference type="Pfam" id="PF07676">
    <property type="entry name" value="PD40"/>
    <property type="match status" value="2"/>
</dbReference>
<feature type="region of interest" description="Disordered" evidence="2">
    <location>
        <begin position="265"/>
        <end position="285"/>
    </location>
</feature>
<reference evidence="4 5" key="1">
    <citation type="submission" date="2018-09" db="EMBL/GenBank/DDBJ databases">
        <title>Cohnella cavernae sp. nov., isolated from a karst cave.</title>
        <authorList>
            <person name="Zhu H."/>
        </authorList>
    </citation>
    <scope>NUCLEOTIDE SEQUENCE [LARGE SCALE GENOMIC DNA]</scope>
    <source>
        <strain evidence="4 5">K2E09-144</strain>
    </source>
</reference>
<dbReference type="Gene3D" id="2.60.40.10">
    <property type="entry name" value="Immunoglobulins"/>
    <property type="match status" value="1"/>
</dbReference>
<accession>A0A398CK67</accession>
<sequence>MPNNSPKYRDVYLYDAAKDEMTKVSRGPDGKGGNNNSYYPAISADGQYVAYLSKASNIVAADTKSSQDLYVYNRLNRTTELASVDSGGVQPGVDVYDPSISADGSYVSFHTDGAFDPADAGRTDVYIATESGRDALDQQDSRRRERRSTGRQGDAERRCRYDCVRDESDEYGSSSDPDSFIDIYAAALPSGASAPIGLRSRRDGSIWCRLCVVKLARSRRSRVLQGDAGRSGRRHRDRRIVRGGRTEAGTEHRYRIAAGSSGYAWSDGRRSDRNDIGGARDDAPGRTTANAAGVLGGAQVSWVYPSDPDVVGAKVFWRKTFGAAQFGPTRESVLYPKSVASALVPNLENGQFYEFAVAIVDGDGNRSVSEWVRIKLPAGPAIVRLDVRASDGRPAGSDTPRIADISGDGRYTLFLTEAQGIVPGDDSVNPGDSYTPTTDLYLFDAELGATQLISRTPGGKSANSNSNGGSISDDGRWIVFGSRASNLTETADTNGKWDVFLYNRDVNGNGVYDEEDDTSLTKISTPLANNGQANGDSSGLLLAPTAALSFSARMPSIW</sequence>
<evidence type="ECO:0000256" key="2">
    <source>
        <dbReference type="SAM" id="MobiDB-lite"/>
    </source>
</evidence>
<keyword evidence="5" id="KW-1185">Reference proteome</keyword>
<dbReference type="PANTHER" id="PTHR36842:SF2">
    <property type="entry name" value="SLR0505 PROTEIN"/>
    <property type="match status" value="1"/>
</dbReference>
<name>A0A398CK67_9BACL</name>
<dbReference type="Gene3D" id="2.120.10.30">
    <property type="entry name" value="TolB, C-terminal domain"/>
    <property type="match status" value="1"/>
</dbReference>
<dbReference type="SUPFAM" id="SSF49265">
    <property type="entry name" value="Fibronectin type III"/>
    <property type="match status" value="1"/>
</dbReference>
<organism evidence="4 5">
    <name type="scientific">Cohnella faecalis</name>
    <dbReference type="NCBI Taxonomy" id="2315694"/>
    <lineage>
        <taxon>Bacteria</taxon>
        <taxon>Bacillati</taxon>
        <taxon>Bacillota</taxon>
        <taxon>Bacilli</taxon>
        <taxon>Bacillales</taxon>
        <taxon>Paenibacillaceae</taxon>
        <taxon>Cohnella</taxon>
    </lineage>
</organism>
<feature type="compositionally biased region" description="Basic and acidic residues" evidence="2">
    <location>
        <begin position="267"/>
        <end position="284"/>
    </location>
</feature>
<evidence type="ECO:0000259" key="3">
    <source>
        <dbReference type="PROSITE" id="PS50853"/>
    </source>
</evidence>
<gene>
    <name evidence="4" type="ORF">D3H35_29380</name>
</gene>
<comment type="similarity">
    <text evidence="1">Belongs to the TolB family.</text>
</comment>
<dbReference type="AlphaFoldDB" id="A0A398CK67"/>
<evidence type="ECO:0000256" key="1">
    <source>
        <dbReference type="ARBA" id="ARBA00009820"/>
    </source>
</evidence>
<feature type="compositionally biased region" description="Basic and acidic residues" evidence="2">
    <location>
        <begin position="134"/>
        <end position="143"/>
    </location>
</feature>
<dbReference type="RefSeq" id="WP_119152621.1">
    <property type="nucleotide sequence ID" value="NZ_QXJM01000061.1"/>
</dbReference>
<dbReference type="SUPFAM" id="SSF69304">
    <property type="entry name" value="Tricorn protease N-terminal domain"/>
    <property type="match status" value="1"/>
</dbReference>
<evidence type="ECO:0000313" key="4">
    <source>
        <dbReference type="EMBL" id="RIE00287.1"/>
    </source>
</evidence>
<dbReference type="InterPro" id="IPR013783">
    <property type="entry name" value="Ig-like_fold"/>
</dbReference>
<comment type="caution">
    <text evidence="4">The sequence shown here is derived from an EMBL/GenBank/DDBJ whole genome shotgun (WGS) entry which is preliminary data.</text>
</comment>